<evidence type="ECO:0000259" key="3">
    <source>
        <dbReference type="PROSITE" id="PS50113"/>
    </source>
</evidence>
<dbReference type="Gene3D" id="3.30.450.20">
    <property type="entry name" value="PAS domain"/>
    <property type="match status" value="3"/>
</dbReference>
<dbReference type="NCBIfam" id="TIGR00254">
    <property type="entry name" value="GGDEF"/>
    <property type="match status" value="1"/>
</dbReference>
<dbReference type="PANTHER" id="PTHR44757">
    <property type="entry name" value="DIGUANYLATE CYCLASE DGCP"/>
    <property type="match status" value="1"/>
</dbReference>
<name>A0A844GXM9_9CHRO</name>
<feature type="domain" description="EAL" evidence="4">
    <location>
        <begin position="863"/>
        <end position="1116"/>
    </location>
</feature>
<dbReference type="PROSITE" id="PS50883">
    <property type="entry name" value="EAL"/>
    <property type="match status" value="1"/>
</dbReference>
<dbReference type="InterPro" id="IPR043128">
    <property type="entry name" value="Rev_trsase/Diguanyl_cyclase"/>
</dbReference>
<dbReference type="PROSITE" id="PS50112">
    <property type="entry name" value="PAS"/>
    <property type="match status" value="3"/>
</dbReference>
<proteinExistence type="predicted"/>
<dbReference type="PROSITE" id="PS50113">
    <property type="entry name" value="PAC"/>
    <property type="match status" value="2"/>
</dbReference>
<dbReference type="Gene3D" id="3.40.190.10">
    <property type="entry name" value="Periplasmic binding protein-like II"/>
    <property type="match status" value="2"/>
</dbReference>
<gene>
    <name evidence="6" type="ORF">GGC33_12715</name>
</gene>
<dbReference type="AlphaFoldDB" id="A0A844GXM9"/>
<dbReference type="SUPFAM" id="SSF55073">
    <property type="entry name" value="Nucleotide cyclase"/>
    <property type="match status" value="1"/>
</dbReference>
<protein>
    <submittedName>
        <fullName evidence="6">EAL domain-containing protein</fullName>
    </submittedName>
</protein>
<dbReference type="Pfam" id="PF00497">
    <property type="entry name" value="SBP_bac_3"/>
    <property type="match status" value="1"/>
</dbReference>
<dbReference type="NCBIfam" id="TIGR00229">
    <property type="entry name" value="sensory_box"/>
    <property type="match status" value="3"/>
</dbReference>
<dbReference type="SMART" id="SM00267">
    <property type="entry name" value="GGDEF"/>
    <property type="match status" value="1"/>
</dbReference>
<dbReference type="InterPro" id="IPR001638">
    <property type="entry name" value="Solute-binding_3/MltF_N"/>
</dbReference>
<dbReference type="RefSeq" id="WP_155084234.1">
    <property type="nucleotide sequence ID" value="NZ_WMIA01000017.1"/>
</dbReference>
<dbReference type="Gene3D" id="3.20.20.450">
    <property type="entry name" value="EAL domain"/>
    <property type="match status" value="1"/>
</dbReference>
<evidence type="ECO:0000259" key="4">
    <source>
        <dbReference type="PROSITE" id="PS50883"/>
    </source>
</evidence>
<dbReference type="Pfam" id="PF00990">
    <property type="entry name" value="GGDEF"/>
    <property type="match status" value="1"/>
</dbReference>
<dbReference type="InterPro" id="IPR035919">
    <property type="entry name" value="EAL_sf"/>
</dbReference>
<dbReference type="InterPro" id="IPR029787">
    <property type="entry name" value="Nucleotide_cyclase"/>
</dbReference>
<feature type="domain" description="PAS" evidence="2">
    <location>
        <begin position="561"/>
        <end position="620"/>
    </location>
</feature>
<dbReference type="SMART" id="SM00091">
    <property type="entry name" value="PAS"/>
    <property type="match status" value="3"/>
</dbReference>
<dbReference type="InterPro" id="IPR035965">
    <property type="entry name" value="PAS-like_dom_sf"/>
</dbReference>
<dbReference type="InterPro" id="IPR001633">
    <property type="entry name" value="EAL_dom"/>
</dbReference>
<dbReference type="InterPro" id="IPR013655">
    <property type="entry name" value="PAS_fold_3"/>
</dbReference>
<keyword evidence="1" id="KW-0732">Signal</keyword>
<dbReference type="EMBL" id="WMIA01000017">
    <property type="protein sequence ID" value="MTF39781.1"/>
    <property type="molecule type" value="Genomic_DNA"/>
</dbReference>
<dbReference type="Proteomes" id="UP000437131">
    <property type="component" value="Unassembled WGS sequence"/>
</dbReference>
<dbReference type="InterPro" id="IPR001610">
    <property type="entry name" value="PAC"/>
</dbReference>
<dbReference type="InterPro" id="IPR052155">
    <property type="entry name" value="Biofilm_reg_signaling"/>
</dbReference>
<feature type="domain" description="PAS" evidence="2">
    <location>
        <begin position="304"/>
        <end position="374"/>
    </location>
</feature>
<evidence type="ECO:0000256" key="1">
    <source>
        <dbReference type="SAM" id="SignalP"/>
    </source>
</evidence>
<dbReference type="PROSITE" id="PS50887">
    <property type="entry name" value="GGDEF"/>
    <property type="match status" value="1"/>
</dbReference>
<dbReference type="SMART" id="SM00062">
    <property type="entry name" value="PBPb"/>
    <property type="match status" value="1"/>
</dbReference>
<dbReference type="InterPro" id="IPR000160">
    <property type="entry name" value="GGDEF_dom"/>
</dbReference>
<dbReference type="CDD" id="cd01949">
    <property type="entry name" value="GGDEF"/>
    <property type="match status" value="1"/>
</dbReference>
<dbReference type="SUPFAM" id="SSF55785">
    <property type="entry name" value="PYP-like sensor domain (PAS domain)"/>
    <property type="match status" value="3"/>
</dbReference>
<dbReference type="PANTHER" id="PTHR44757:SF2">
    <property type="entry name" value="BIOFILM ARCHITECTURE MAINTENANCE PROTEIN MBAA"/>
    <property type="match status" value="1"/>
</dbReference>
<accession>A0A844GXM9</accession>
<evidence type="ECO:0000313" key="7">
    <source>
        <dbReference type="Proteomes" id="UP000437131"/>
    </source>
</evidence>
<dbReference type="Gene3D" id="3.30.70.270">
    <property type="match status" value="1"/>
</dbReference>
<feature type="domain" description="GGDEF" evidence="5">
    <location>
        <begin position="721"/>
        <end position="854"/>
    </location>
</feature>
<dbReference type="CDD" id="cd01948">
    <property type="entry name" value="EAL"/>
    <property type="match status" value="1"/>
</dbReference>
<feature type="domain" description="PAS" evidence="2">
    <location>
        <begin position="430"/>
        <end position="507"/>
    </location>
</feature>
<feature type="chain" id="PRO_5033041828" evidence="1">
    <location>
        <begin position="25"/>
        <end position="1118"/>
    </location>
</feature>
<feature type="domain" description="PAC" evidence="3">
    <location>
        <begin position="377"/>
        <end position="429"/>
    </location>
</feature>
<dbReference type="InterPro" id="IPR000700">
    <property type="entry name" value="PAS-assoc_C"/>
</dbReference>
<evidence type="ECO:0000259" key="5">
    <source>
        <dbReference type="PROSITE" id="PS50887"/>
    </source>
</evidence>
<dbReference type="InterPro" id="IPR000014">
    <property type="entry name" value="PAS"/>
</dbReference>
<feature type="domain" description="PAC" evidence="3">
    <location>
        <begin position="636"/>
        <end position="688"/>
    </location>
</feature>
<dbReference type="SUPFAM" id="SSF53850">
    <property type="entry name" value="Periplasmic binding protein-like II"/>
    <property type="match status" value="1"/>
</dbReference>
<evidence type="ECO:0000259" key="2">
    <source>
        <dbReference type="PROSITE" id="PS50112"/>
    </source>
</evidence>
<dbReference type="Pfam" id="PF00563">
    <property type="entry name" value="EAL"/>
    <property type="match status" value="1"/>
</dbReference>
<dbReference type="Pfam" id="PF08447">
    <property type="entry name" value="PAS_3"/>
    <property type="match status" value="3"/>
</dbReference>
<organism evidence="6 7">
    <name type="scientific">Cyanobacterium aponinum 0216</name>
    <dbReference type="NCBI Taxonomy" id="2676140"/>
    <lineage>
        <taxon>Bacteria</taxon>
        <taxon>Bacillati</taxon>
        <taxon>Cyanobacteriota</taxon>
        <taxon>Cyanophyceae</taxon>
        <taxon>Oscillatoriophycideae</taxon>
        <taxon>Chroococcales</taxon>
        <taxon>Geminocystaceae</taxon>
        <taxon>Cyanobacterium</taxon>
    </lineage>
</organism>
<dbReference type="SMART" id="SM00086">
    <property type="entry name" value="PAC"/>
    <property type="match status" value="3"/>
</dbReference>
<dbReference type="CDD" id="cd00130">
    <property type="entry name" value="PAS"/>
    <property type="match status" value="3"/>
</dbReference>
<evidence type="ECO:0000313" key="6">
    <source>
        <dbReference type="EMBL" id="MTF39781.1"/>
    </source>
</evidence>
<comment type="caution">
    <text evidence="6">The sequence shown here is derived from an EMBL/GenBank/DDBJ whole genome shotgun (WGS) entry which is preliminary data.</text>
</comment>
<reference evidence="6 7" key="1">
    <citation type="submission" date="2019-11" db="EMBL/GenBank/DDBJ databases">
        <title>Isolation of a new High Light Tolerant Cyanobacteria.</title>
        <authorList>
            <person name="Dobson Z."/>
            <person name="Vaughn N."/>
            <person name="Vaughn M."/>
            <person name="Fromme P."/>
            <person name="Mazor Y."/>
        </authorList>
    </citation>
    <scope>NUCLEOTIDE SEQUENCE [LARGE SCALE GENOMIC DNA]</scope>
    <source>
        <strain evidence="6 7">0216</strain>
    </source>
</reference>
<dbReference type="SUPFAM" id="SSF141868">
    <property type="entry name" value="EAL domain-like"/>
    <property type="match status" value="1"/>
</dbReference>
<feature type="signal peptide" evidence="1">
    <location>
        <begin position="1"/>
        <end position="24"/>
    </location>
</feature>
<sequence length="1118" mass="129029">MKYSRLLWGFFIFFCPLKISEVLAQNPSETVTVGIYENQPKVFFNEDKKPSGFWVDIINEIGKQENWSIIYIPCEWSQCLSLVEQGKLDLMLDVAYSPERDRIFDFNHEVVLASWSQVYARRGLKLETILDLDGKKVGVLKDSIQGEAINKYIQSFGISPELVEIDSFDEIFVLLEKGDIDAGIINHFFGKIAQAKFNVEKTNILLNPARLHFIVGDKDPKSLLPKLDRQLQKLINNADSAYYQAKQKWLEPESKFSWLTVKNEIIDLVFYLPFIGLFFLLLRNFSLKKEVNHRIALEKKLKDSQQSYASLASSLPVGIFRTNNQFQCIYVNHHYTSLTGISFEDAIAGKWKNAFHPDDKESVLKLWEKSIKEKTIFEMECRFQHPDGKVVWVYAQSLPEYDSEGKLKGYVGTLTDISDRKLAELALKESEQRFRNMAKNVPGAIFRYILYPDYTDKIIYMSDGCYELWEIKAEEITDSIKILWDLVHPEDIPAMQESILRSAQTLQPWFWQWRITTPSGKKKWLEGFGRPTKLDDDTVLWDSLIMDVSNRKQAEINLAKSEERLRLVTENMSDLICLFNAEKKLIYATPSCESLLGYTATELKEIDLEALFHPDDHSYIYDNCSVYSKDSDEDSRTITYRILSKSGDYIWLETLSKKIYDDQGNLLYIQTTSRDVSDRISMEVQLKHDALHDKLTGLPNRNLLIKRLDLALKRNRRYAQSNFALLFFDLDNFKLVNDSLGHLIGDELLLQIGALLQTFIRDTDIAARLGGDEFVILLEDIKEVEQAVVVARRILDSMRSPFMVSNRQVFTNSSIGIVIGNHKHKTPQDVLRDADIAMYRAKHQGKGKYAIFDPHMHQQTVLRLNLENNLRKALEENQFVLYYQPIINLDKLTTEGFEVLIRWQHPQEGIVFPCDFIGVMEEIGLINDLGEWIFKTACQQLSQWQNQFNLPLKININLSVQQLTESIIPLLDKILDIYPIQQNTLVLEITESMLIKDFEGTNNLLSQIKQRSIQISIDDFGTGYSCLGYLHQLSVDALKIDRSFMNFSSSKNHNQVIVSSILALAQSLGIRAIAEGIETEEQRQWLISQKCKLGQGYLFSPPITKDKATDWLNFQRLN</sequence>
<dbReference type="SMART" id="SM00052">
    <property type="entry name" value="EAL"/>
    <property type="match status" value="1"/>
</dbReference>